<sequence length="719" mass="81661">MPVDIHRCRFVDYNPHTISALSFTHKSNVKKFAPNELRLAVGRNNGDIEIWNPKKWIHEFTMYGGKDRSIEGLVWCTKDSESPRLFSIGGSTFVTEWDLKTGLPLIEVDSNSAMIWSIAINQSQDKLALGCDDGTVVILDISGGAGSIEHSSFLQRQDSRVLSLAWKGDEFVFGGCADGKIKAWNVETKSLVASMRVDKSKKESTLIWSVTYLPKLDQIVSGDSTGSVKFWQVENYTLLQTFSVHDADILTLTCDADNENLFSAGVDRKIYKFQHTNNKWMINSNRLFHSNDIRSMASYQSKNYQFLVSGGVEKSIVVNPIKTFIDGHHKKISPFPQHEKVVFNDEKRLIAMWSDNLVKIWKLVDKSTHKLVAKMTLTDDENISTVAFSPNGEWLVIGRLTTTKLFRLQEVEAGKKLNISKASNELLLAKGSTNLKFFGNDSIILSTPEAEIYQVSISEEDEPTEIEYDLPESAKKSKLPFLSTINNLVIHNSKLLVSRIGGAIDIIDLETKEVKQFLRLSTNINKLQVIQGGNLIVITADNKIYEFDLKDQHLTPWSTKNTEFLPYKYLSQDPPVGVFYEHDKLWVYGADYLSFFDLKLDISVTKFDRKRKYSSVIGHIDISEQDQIQAATAEDAIEDDDDEVLIDDVDLRSSNQLDFKTLSKDKLSYWMSHKYKPLLFVTPIESLDKSPQQSKDLLVVERPNLDTAENSFKLRQYRI</sequence>
<dbReference type="SMART" id="SM00320">
    <property type="entry name" value="WD40"/>
    <property type="match status" value="9"/>
</dbReference>
<reference evidence="4" key="1">
    <citation type="journal article" date="2021" name="Open Biol.">
        <title>Shared evolutionary footprints suggest mitochondrial oxidative damage underlies multiple complex I losses in fungi.</title>
        <authorList>
            <person name="Schikora-Tamarit M.A."/>
            <person name="Marcet-Houben M."/>
            <person name="Nosek J."/>
            <person name="Gabaldon T."/>
        </authorList>
    </citation>
    <scope>NUCLEOTIDE SEQUENCE</scope>
    <source>
        <strain evidence="4">CBS2887</strain>
    </source>
</reference>
<keyword evidence="5" id="KW-1185">Reference proteome</keyword>
<dbReference type="OrthoDB" id="8883818at2759"/>
<dbReference type="PROSITE" id="PS00678">
    <property type="entry name" value="WD_REPEATS_1"/>
    <property type="match status" value="1"/>
</dbReference>
<evidence type="ECO:0000313" key="5">
    <source>
        <dbReference type="Proteomes" id="UP000774326"/>
    </source>
</evidence>
<dbReference type="Gene3D" id="2.130.10.10">
    <property type="entry name" value="YVTN repeat-like/Quinoprotein amine dehydrogenase"/>
    <property type="match status" value="3"/>
</dbReference>
<dbReference type="GO" id="GO:0034455">
    <property type="term" value="C:t-UTP complex"/>
    <property type="evidence" value="ECO:0007669"/>
    <property type="project" value="TreeGrafter"/>
</dbReference>
<dbReference type="PANTHER" id="PTHR44163">
    <property type="entry name" value="U3 SMALL NUCLEOLAR RNA-ASSOCIATED PROTEIN 4 HOMOLOG"/>
    <property type="match status" value="1"/>
</dbReference>
<dbReference type="Pfam" id="PF00400">
    <property type="entry name" value="WD40"/>
    <property type="match status" value="1"/>
</dbReference>
<dbReference type="GO" id="GO:0030686">
    <property type="term" value="C:90S preribosome"/>
    <property type="evidence" value="ECO:0007669"/>
    <property type="project" value="InterPro"/>
</dbReference>
<dbReference type="SUPFAM" id="SSF50978">
    <property type="entry name" value="WD40 repeat-like"/>
    <property type="match status" value="1"/>
</dbReference>
<dbReference type="PANTHER" id="PTHR44163:SF1">
    <property type="entry name" value="U3 SMALL NUCLEOLAR RNA-ASSOCIATED PROTEIN 4 HOMOLOG"/>
    <property type="match status" value="1"/>
</dbReference>
<dbReference type="Proteomes" id="UP000774326">
    <property type="component" value="Unassembled WGS sequence"/>
</dbReference>
<protein>
    <recommendedName>
        <fullName evidence="6">Anaphase-promoting complex subunit 4 WD40 domain-containing protein</fullName>
    </recommendedName>
</protein>
<dbReference type="GO" id="GO:0000462">
    <property type="term" value="P:maturation of SSU-rRNA from tricistronic rRNA transcript (SSU-rRNA, 5.8S rRNA, LSU-rRNA)"/>
    <property type="evidence" value="ECO:0007669"/>
    <property type="project" value="InterPro"/>
</dbReference>
<keyword evidence="2" id="KW-0677">Repeat</keyword>
<dbReference type="SUPFAM" id="SSF82171">
    <property type="entry name" value="DPP6 N-terminal domain-like"/>
    <property type="match status" value="1"/>
</dbReference>
<dbReference type="EMBL" id="JAEUBG010003692">
    <property type="protein sequence ID" value="KAH3682429.1"/>
    <property type="molecule type" value="Genomic_DNA"/>
</dbReference>
<keyword evidence="1 3" id="KW-0853">WD repeat</keyword>
<accession>A0A9P8TKU0</accession>
<dbReference type="InterPro" id="IPR001680">
    <property type="entry name" value="WD40_rpt"/>
</dbReference>
<evidence type="ECO:0000256" key="1">
    <source>
        <dbReference type="ARBA" id="ARBA00022574"/>
    </source>
</evidence>
<dbReference type="InterPro" id="IPR046351">
    <property type="entry name" value="UTP4"/>
</dbReference>
<feature type="repeat" description="WD" evidence="3">
    <location>
        <begin position="154"/>
        <end position="194"/>
    </location>
</feature>
<organism evidence="4 5">
    <name type="scientific">Wickerhamomyces pijperi</name>
    <name type="common">Yeast</name>
    <name type="synonym">Pichia pijperi</name>
    <dbReference type="NCBI Taxonomy" id="599730"/>
    <lineage>
        <taxon>Eukaryota</taxon>
        <taxon>Fungi</taxon>
        <taxon>Dikarya</taxon>
        <taxon>Ascomycota</taxon>
        <taxon>Saccharomycotina</taxon>
        <taxon>Saccharomycetes</taxon>
        <taxon>Phaffomycetales</taxon>
        <taxon>Wickerhamomycetaceae</taxon>
        <taxon>Wickerhamomyces</taxon>
    </lineage>
</organism>
<evidence type="ECO:0008006" key="6">
    <source>
        <dbReference type="Google" id="ProtNLM"/>
    </source>
</evidence>
<proteinExistence type="predicted"/>
<name>A0A9P8TKU0_WICPI</name>
<dbReference type="GO" id="GO:0003723">
    <property type="term" value="F:RNA binding"/>
    <property type="evidence" value="ECO:0007669"/>
    <property type="project" value="TreeGrafter"/>
</dbReference>
<evidence type="ECO:0000256" key="2">
    <source>
        <dbReference type="ARBA" id="ARBA00022737"/>
    </source>
</evidence>
<dbReference type="InterPro" id="IPR019775">
    <property type="entry name" value="WD40_repeat_CS"/>
</dbReference>
<dbReference type="AlphaFoldDB" id="A0A9P8TKU0"/>
<evidence type="ECO:0000256" key="3">
    <source>
        <dbReference type="PROSITE-ProRule" id="PRU00221"/>
    </source>
</evidence>
<dbReference type="GO" id="GO:0032040">
    <property type="term" value="C:small-subunit processome"/>
    <property type="evidence" value="ECO:0007669"/>
    <property type="project" value="TreeGrafter"/>
</dbReference>
<dbReference type="PROSITE" id="PS50082">
    <property type="entry name" value="WD_REPEATS_2"/>
    <property type="match status" value="1"/>
</dbReference>
<comment type="caution">
    <text evidence="4">The sequence shown here is derived from an EMBL/GenBank/DDBJ whole genome shotgun (WGS) entry which is preliminary data.</text>
</comment>
<dbReference type="InterPro" id="IPR036322">
    <property type="entry name" value="WD40_repeat_dom_sf"/>
</dbReference>
<gene>
    <name evidence="4" type="ORF">WICPIJ_006615</name>
</gene>
<evidence type="ECO:0000313" key="4">
    <source>
        <dbReference type="EMBL" id="KAH3682429.1"/>
    </source>
</evidence>
<reference evidence="4" key="2">
    <citation type="submission" date="2021-01" db="EMBL/GenBank/DDBJ databases">
        <authorList>
            <person name="Schikora-Tamarit M.A."/>
        </authorList>
    </citation>
    <scope>NUCLEOTIDE SEQUENCE</scope>
    <source>
        <strain evidence="4">CBS2887</strain>
    </source>
</reference>
<dbReference type="InterPro" id="IPR015943">
    <property type="entry name" value="WD40/YVTN_repeat-like_dom_sf"/>
</dbReference>